<comment type="caution">
    <text evidence="10">The sequence shown here is derived from an EMBL/GenBank/DDBJ whole genome shotgun (WGS) entry which is preliminary data.</text>
</comment>
<dbReference type="Pfam" id="PF01545">
    <property type="entry name" value="Cation_efflux"/>
    <property type="match status" value="1"/>
</dbReference>
<keyword evidence="6 7" id="KW-0472">Membrane</keyword>
<dbReference type="AlphaFoldDB" id="A0A8J4M3I0"/>
<feature type="transmembrane region" description="Helical" evidence="7">
    <location>
        <begin position="81"/>
        <end position="109"/>
    </location>
</feature>
<evidence type="ECO:0000313" key="10">
    <source>
        <dbReference type="EMBL" id="GIQ70130.1"/>
    </source>
</evidence>
<dbReference type="InterPro" id="IPR027470">
    <property type="entry name" value="Cation_efflux_CTD"/>
</dbReference>
<evidence type="ECO:0000256" key="7">
    <source>
        <dbReference type="SAM" id="Phobius"/>
    </source>
</evidence>
<dbReference type="PANTHER" id="PTHR43840">
    <property type="entry name" value="MITOCHONDRIAL METAL TRANSPORTER 1-RELATED"/>
    <property type="match status" value="1"/>
</dbReference>
<dbReference type="PANTHER" id="PTHR43840:SF15">
    <property type="entry name" value="MITOCHONDRIAL METAL TRANSPORTER 1-RELATED"/>
    <property type="match status" value="1"/>
</dbReference>
<comment type="subcellular location">
    <subcellularLocation>
        <location evidence="1">Membrane</location>
        <topology evidence="1">Multi-pass membrane protein</topology>
    </subcellularLocation>
</comment>
<keyword evidence="3" id="KW-0813">Transport</keyword>
<dbReference type="SUPFAM" id="SSF160240">
    <property type="entry name" value="Cation efflux protein cytoplasmic domain-like"/>
    <property type="match status" value="1"/>
</dbReference>
<feature type="transmembrane region" description="Helical" evidence="7">
    <location>
        <begin position="12"/>
        <end position="33"/>
    </location>
</feature>
<feature type="transmembrane region" description="Helical" evidence="7">
    <location>
        <begin position="115"/>
        <end position="134"/>
    </location>
</feature>
<dbReference type="InterPro" id="IPR036837">
    <property type="entry name" value="Cation_efflux_CTD_sf"/>
</dbReference>
<dbReference type="Proteomes" id="UP000677918">
    <property type="component" value="Unassembled WGS sequence"/>
</dbReference>
<dbReference type="InterPro" id="IPR050291">
    <property type="entry name" value="CDF_Transporter"/>
</dbReference>
<gene>
    <name evidence="10" type="ORF">XYCOK13_29540</name>
</gene>
<evidence type="ECO:0000313" key="11">
    <source>
        <dbReference type="Proteomes" id="UP000677918"/>
    </source>
</evidence>
<dbReference type="NCBIfam" id="TIGR01297">
    <property type="entry name" value="CDF"/>
    <property type="match status" value="1"/>
</dbReference>
<dbReference type="FunFam" id="1.20.1510.10:FF:000006">
    <property type="entry name" value="Divalent cation efflux transporter"/>
    <property type="match status" value="1"/>
</dbReference>
<reference evidence="10" key="1">
    <citation type="submission" date="2021-04" db="EMBL/GenBank/DDBJ databases">
        <title>Draft genome sequence of Xylanibacillus composti strain K13.</title>
        <authorList>
            <person name="Uke A."/>
            <person name="Chhe C."/>
            <person name="Baramee S."/>
            <person name="Kosugi A."/>
        </authorList>
    </citation>
    <scope>NUCLEOTIDE SEQUENCE</scope>
    <source>
        <strain evidence="10">K13</strain>
    </source>
</reference>
<feature type="domain" description="Cation efflux protein cytoplasmic" evidence="9">
    <location>
        <begin position="220"/>
        <end position="297"/>
    </location>
</feature>
<sequence>MTDQRFSKAEFAAWIGIVGNLALAALKGGVGFVSNSKALIADAAHSASDVAGSAAVLIGLKAAKKPPDADHPYGHGKAESIAAIIVSVLLLLVGLEVGISATKAIYYGVEEPSAYYGWAIAVIVFSIVAKEAMFQYKYRLGKKLSSQALIANAWEHRSDVFSSVAALVGVGGALLGVYLGYSWMYYLDPVAGLIVSLLVLRMGYRLIMESIHSTMDHVLHEDEAKELTEAVERVKGVIAVNELRAREHGHYVIVDTKISVNPKITVMEGHDIAKMVKHYLLSRFSHVSDVFVHVNPYDPGYPYKSTVDTDRNDQPTIIH</sequence>
<evidence type="ECO:0000256" key="3">
    <source>
        <dbReference type="ARBA" id="ARBA00022448"/>
    </source>
</evidence>
<dbReference type="Gene3D" id="3.30.70.1350">
    <property type="entry name" value="Cation efflux protein, cytoplasmic domain"/>
    <property type="match status" value="1"/>
</dbReference>
<evidence type="ECO:0000256" key="6">
    <source>
        <dbReference type="ARBA" id="ARBA00023136"/>
    </source>
</evidence>
<dbReference type="GO" id="GO:0008324">
    <property type="term" value="F:monoatomic cation transmembrane transporter activity"/>
    <property type="evidence" value="ECO:0007669"/>
    <property type="project" value="InterPro"/>
</dbReference>
<keyword evidence="11" id="KW-1185">Reference proteome</keyword>
<dbReference type="SUPFAM" id="SSF161111">
    <property type="entry name" value="Cation efflux protein transmembrane domain-like"/>
    <property type="match status" value="1"/>
</dbReference>
<proteinExistence type="inferred from homology"/>
<dbReference type="InterPro" id="IPR027469">
    <property type="entry name" value="Cation_efflux_TMD_sf"/>
</dbReference>
<evidence type="ECO:0000256" key="4">
    <source>
        <dbReference type="ARBA" id="ARBA00022692"/>
    </source>
</evidence>
<organism evidence="10 11">
    <name type="scientific">Xylanibacillus composti</name>
    <dbReference type="NCBI Taxonomy" id="1572762"/>
    <lineage>
        <taxon>Bacteria</taxon>
        <taxon>Bacillati</taxon>
        <taxon>Bacillota</taxon>
        <taxon>Bacilli</taxon>
        <taxon>Bacillales</taxon>
        <taxon>Paenibacillaceae</taxon>
        <taxon>Xylanibacillus</taxon>
    </lineage>
</organism>
<dbReference type="GO" id="GO:0016020">
    <property type="term" value="C:membrane"/>
    <property type="evidence" value="ECO:0007669"/>
    <property type="project" value="UniProtKB-SubCell"/>
</dbReference>
<evidence type="ECO:0000256" key="5">
    <source>
        <dbReference type="ARBA" id="ARBA00022989"/>
    </source>
</evidence>
<feature type="transmembrane region" description="Helical" evidence="7">
    <location>
        <begin position="160"/>
        <end position="179"/>
    </location>
</feature>
<keyword evidence="5 7" id="KW-1133">Transmembrane helix</keyword>
<dbReference type="Pfam" id="PF16916">
    <property type="entry name" value="ZT_dimer"/>
    <property type="match status" value="1"/>
</dbReference>
<dbReference type="EMBL" id="BOVK01000041">
    <property type="protein sequence ID" value="GIQ70130.1"/>
    <property type="molecule type" value="Genomic_DNA"/>
</dbReference>
<evidence type="ECO:0000256" key="2">
    <source>
        <dbReference type="ARBA" id="ARBA00008114"/>
    </source>
</evidence>
<feature type="transmembrane region" description="Helical" evidence="7">
    <location>
        <begin position="185"/>
        <end position="204"/>
    </location>
</feature>
<dbReference type="RefSeq" id="WP_213412905.1">
    <property type="nucleotide sequence ID" value="NZ_BOVK01000041.1"/>
</dbReference>
<evidence type="ECO:0000256" key="1">
    <source>
        <dbReference type="ARBA" id="ARBA00004141"/>
    </source>
</evidence>
<feature type="domain" description="Cation efflux protein transmembrane" evidence="8">
    <location>
        <begin position="14"/>
        <end position="212"/>
    </location>
</feature>
<protein>
    <submittedName>
        <fullName evidence="10">Cation transporter</fullName>
    </submittedName>
</protein>
<feature type="transmembrane region" description="Helical" evidence="7">
    <location>
        <begin position="39"/>
        <end position="60"/>
    </location>
</feature>
<dbReference type="InterPro" id="IPR058533">
    <property type="entry name" value="Cation_efflux_TM"/>
</dbReference>
<name>A0A8J4M3I0_9BACL</name>
<accession>A0A8J4M3I0</accession>
<evidence type="ECO:0000259" key="8">
    <source>
        <dbReference type="Pfam" id="PF01545"/>
    </source>
</evidence>
<evidence type="ECO:0000259" key="9">
    <source>
        <dbReference type="Pfam" id="PF16916"/>
    </source>
</evidence>
<comment type="similarity">
    <text evidence="2">Belongs to the cation diffusion facilitator (CDF) transporter (TC 2.A.4) family.</text>
</comment>
<dbReference type="Gene3D" id="1.20.1510.10">
    <property type="entry name" value="Cation efflux protein transmembrane domain"/>
    <property type="match status" value="1"/>
</dbReference>
<keyword evidence="4 7" id="KW-0812">Transmembrane</keyword>
<dbReference type="InterPro" id="IPR002524">
    <property type="entry name" value="Cation_efflux"/>
</dbReference>